<dbReference type="SUPFAM" id="SSF55174">
    <property type="entry name" value="Alpha-L RNA-binding motif"/>
    <property type="match status" value="1"/>
</dbReference>
<dbReference type="CDD" id="cd00165">
    <property type="entry name" value="S4"/>
    <property type="match status" value="1"/>
</dbReference>
<dbReference type="InterPro" id="IPR036986">
    <property type="entry name" value="S4_RNA-bd_sf"/>
</dbReference>
<accession>A0A1F5EFA3</accession>
<sequence>MKLRINKFLSQSGVASRRRADILVKNKKVTINSQNANLGDQVNPENDIVVVDGKIIKSTEKYIYYAVNKPVGYTSTVRDLYAEKTVLDLVPKEPKVYPTGRLDKNSHGLIILTNDGELTNKLTHPKYRHEKEYLIRIQDTRNKIQTNFKSQISKLQKGIRLEEGLAKFDQLEVLEINQEKNTALFRVVLHQGWKRQIRRMCERVGLNVVDLTRTRIGKLKLENIPEGKYQIISREDIN</sequence>
<dbReference type="NCBIfam" id="TIGR00093">
    <property type="entry name" value="pseudouridine synthase"/>
    <property type="match status" value="1"/>
</dbReference>
<dbReference type="Pfam" id="PF01479">
    <property type="entry name" value="S4"/>
    <property type="match status" value="1"/>
</dbReference>
<dbReference type="PANTHER" id="PTHR47683:SF2">
    <property type="entry name" value="RNA-BINDING S4 DOMAIN-CONTAINING PROTEIN"/>
    <property type="match status" value="1"/>
</dbReference>
<proteinExistence type="inferred from homology"/>
<dbReference type="GO" id="GO:0003723">
    <property type="term" value="F:RNA binding"/>
    <property type="evidence" value="ECO:0007669"/>
    <property type="project" value="UniProtKB-KW"/>
</dbReference>
<protein>
    <recommendedName>
        <fullName evidence="4">Pseudouridine synthase</fullName>
        <ecNumber evidence="4">5.4.99.-</ecNumber>
    </recommendedName>
</protein>
<dbReference type="PROSITE" id="PS50889">
    <property type="entry name" value="S4"/>
    <property type="match status" value="1"/>
</dbReference>
<keyword evidence="3" id="KW-0694">RNA-binding</keyword>
<feature type="domain" description="RNA-binding S4" evidence="5">
    <location>
        <begin position="3"/>
        <end position="64"/>
    </location>
</feature>
<dbReference type="AlphaFoldDB" id="A0A1F5EFA3"/>
<dbReference type="GO" id="GO:0120159">
    <property type="term" value="F:rRNA pseudouridine synthase activity"/>
    <property type="evidence" value="ECO:0007669"/>
    <property type="project" value="UniProtKB-ARBA"/>
</dbReference>
<dbReference type="PROSITE" id="PS01149">
    <property type="entry name" value="PSI_RSU"/>
    <property type="match status" value="1"/>
</dbReference>
<dbReference type="InterPro" id="IPR002942">
    <property type="entry name" value="S4_RNA-bd"/>
</dbReference>
<dbReference type="CDD" id="cd02870">
    <property type="entry name" value="PseudoU_synth_RsuA_like"/>
    <property type="match status" value="1"/>
</dbReference>
<evidence type="ECO:0000259" key="5">
    <source>
        <dbReference type="SMART" id="SM00363"/>
    </source>
</evidence>
<comment type="similarity">
    <text evidence="1 4">Belongs to the pseudouridine synthase RsuA family.</text>
</comment>
<dbReference type="InterPro" id="IPR020103">
    <property type="entry name" value="PsdUridine_synth_cat_dom_sf"/>
</dbReference>
<evidence type="ECO:0000313" key="6">
    <source>
        <dbReference type="EMBL" id="OGD66068.1"/>
    </source>
</evidence>
<dbReference type="Gene3D" id="3.10.290.10">
    <property type="entry name" value="RNA-binding S4 domain"/>
    <property type="match status" value="1"/>
</dbReference>
<dbReference type="GO" id="GO:0000455">
    <property type="term" value="P:enzyme-directed rRNA pseudouridine synthesis"/>
    <property type="evidence" value="ECO:0007669"/>
    <property type="project" value="UniProtKB-ARBA"/>
</dbReference>
<gene>
    <name evidence="6" type="ORF">A3F08_01325</name>
</gene>
<evidence type="ECO:0000256" key="1">
    <source>
        <dbReference type="ARBA" id="ARBA00008348"/>
    </source>
</evidence>
<dbReference type="FunFam" id="3.10.290.10:FF:000003">
    <property type="entry name" value="Pseudouridine synthase"/>
    <property type="match status" value="1"/>
</dbReference>
<dbReference type="EMBL" id="MEZV01000046">
    <property type="protein sequence ID" value="OGD66068.1"/>
    <property type="molecule type" value="Genomic_DNA"/>
</dbReference>
<dbReference type="InterPro" id="IPR006145">
    <property type="entry name" value="PsdUridine_synth_RsuA/RluA"/>
</dbReference>
<dbReference type="Pfam" id="PF00849">
    <property type="entry name" value="PseudoU_synth_2"/>
    <property type="match status" value="1"/>
</dbReference>
<dbReference type="Gene3D" id="3.30.70.580">
    <property type="entry name" value="Pseudouridine synthase I, catalytic domain, N-terminal subdomain"/>
    <property type="match status" value="1"/>
</dbReference>
<name>A0A1F5EFA3_9BACT</name>
<dbReference type="Gene3D" id="3.30.70.1560">
    <property type="entry name" value="Alpha-L RNA-binding motif"/>
    <property type="match status" value="1"/>
</dbReference>
<dbReference type="PANTHER" id="PTHR47683">
    <property type="entry name" value="PSEUDOURIDINE SYNTHASE FAMILY PROTEIN-RELATED"/>
    <property type="match status" value="1"/>
</dbReference>
<organism evidence="6 7">
    <name type="scientific">Candidatus Berkelbacteria bacterium RIFCSPHIGHO2_12_FULL_36_9</name>
    <dbReference type="NCBI Taxonomy" id="1797469"/>
    <lineage>
        <taxon>Bacteria</taxon>
        <taxon>Candidatus Berkelbacteria</taxon>
    </lineage>
</organism>
<dbReference type="InterPro" id="IPR020094">
    <property type="entry name" value="TruA/RsuA/RluB/E/F_N"/>
</dbReference>
<evidence type="ECO:0000256" key="3">
    <source>
        <dbReference type="PROSITE-ProRule" id="PRU00182"/>
    </source>
</evidence>
<dbReference type="InterPro" id="IPR042092">
    <property type="entry name" value="PsdUridine_s_RsuA/RluB/E/F_cat"/>
</dbReference>
<dbReference type="InterPro" id="IPR050343">
    <property type="entry name" value="RsuA_PseudoU_synthase"/>
</dbReference>
<evidence type="ECO:0000256" key="4">
    <source>
        <dbReference type="RuleBase" id="RU003887"/>
    </source>
</evidence>
<keyword evidence="2 4" id="KW-0413">Isomerase</keyword>
<comment type="caution">
    <text evidence="6">The sequence shown here is derived from an EMBL/GenBank/DDBJ whole genome shotgun (WGS) entry which is preliminary data.</text>
</comment>
<dbReference type="SUPFAM" id="SSF55120">
    <property type="entry name" value="Pseudouridine synthase"/>
    <property type="match status" value="1"/>
</dbReference>
<dbReference type="InterPro" id="IPR000748">
    <property type="entry name" value="PsdUridine_synth_RsuA/RluB/E/F"/>
</dbReference>
<dbReference type="InterPro" id="IPR018496">
    <property type="entry name" value="PsdUridine_synth_RsuA/RluB_CS"/>
</dbReference>
<dbReference type="Proteomes" id="UP000176451">
    <property type="component" value="Unassembled WGS sequence"/>
</dbReference>
<evidence type="ECO:0000256" key="2">
    <source>
        <dbReference type="ARBA" id="ARBA00023235"/>
    </source>
</evidence>
<dbReference type="EC" id="5.4.99.-" evidence="4"/>
<evidence type="ECO:0000313" key="7">
    <source>
        <dbReference type="Proteomes" id="UP000176451"/>
    </source>
</evidence>
<dbReference type="SMART" id="SM00363">
    <property type="entry name" value="S4"/>
    <property type="match status" value="1"/>
</dbReference>
<reference evidence="6 7" key="1">
    <citation type="journal article" date="2016" name="Nat. Commun.">
        <title>Thousands of microbial genomes shed light on interconnected biogeochemical processes in an aquifer system.</title>
        <authorList>
            <person name="Anantharaman K."/>
            <person name="Brown C.T."/>
            <person name="Hug L.A."/>
            <person name="Sharon I."/>
            <person name="Castelle C.J."/>
            <person name="Probst A.J."/>
            <person name="Thomas B.C."/>
            <person name="Singh A."/>
            <person name="Wilkins M.J."/>
            <person name="Karaoz U."/>
            <person name="Brodie E.L."/>
            <person name="Williams K.H."/>
            <person name="Hubbard S.S."/>
            <person name="Banfield J.F."/>
        </authorList>
    </citation>
    <scope>NUCLEOTIDE SEQUENCE [LARGE SCALE GENOMIC DNA]</scope>
</reference>
<dbReference type="STRING" id="1797469.A3F08_01325"/>